<evidence type="ECO:0000256" key="1">
    <source>
        <dbReference type="ARBA" id="ARBA00009176"/>
    </source>
</evidence>
<dbReference type="InterPro" id="IPR052775">
    <property type="entry name" value="IUN_hydrolase"/>
</dbReference>
<dbReference type="PANTHER" id="PTHR46190:SF1">
    <property type="entry name" value="SI:CH211-201H21.5"/>
    <property type="match status" value="1"/>
</dbReference>
<reference evidence="3" key="1">
    <citation type="submission" date="2020-09" db="EMBL/GenBank/DDBJ databases">
        <authorList>
            <person name="Kikuchi T."/>
        </authorList>
    </citation>
    <scope>NUCLEOTIDE SEQUENCE</scope>
    <source>
        <strain evidence="3">SH1</strain>
    </source>
</reference>
<dbReference type="AlphaFoldDB" id="A0A811K5C5"/>
<organism evidence="3 4">
    <name type="scientific">Bursaphelenchus okinawaensis</name>
    <dbReference type="NCBI Taxonomy" id="465554"/>
    <lineage>
        <taxon>Eukaryota</taxon>
        <taxon>Metazoa</taxon>
        <taxon>Ecdysozoa</taxon>
        <taxon>Nematoda</taxon>
        <taxon>Chromadorea</taxon>
        <taxon>Rhabditida</taxon>
        <taxon>Tylenchina</taxon>
        <taxon>Tylenchomorpha</taxon>
        <taxon>Aphelenchoidea</taxon>
        <taxon>Aphelenchoididae</taxon>
        <taxon>Bursaphelenchus</taxon>
    </lineage>
</organism>
<dbReference type="OrthoDB" id="432381at2759"/>
<evidence type="ECO:0000313" key="3">
    <source>
        <dbReference type="EMBL" id="CAD5210552.1"/>
    </source>
</evidence>
<dbReference type="InterPro" id="IPR036452">
    <property type="entry name" value="Ribo_hydro-like"/>
</dbReference>
<dbReference type="SUPFAM" id="SSF53590">
    <property type="entry name" value="Nucleoside hydrolase"/>
    <property type="match status" value="1"/>
</dbReference>
<keyword evidence="4" id="KW-1185">Reference proteome</keyword>
<dbReference type="InterPro" id="IPR001910">
    <property type="entry name" value="Inosine/uridine_hydrolase_dom"/>
</dbReference>
<proteinExistence type="inferred from homology"/>
<dbReference type="PANTHER" id="PTHR46190">
    <property type="entry name" value="SI:CH211-201H21.5-RELATED"/>
    <property type="match status" value="1"/>
</dbReference>
<sequence>MAKTRLVIDTDAVTDDVRAVSLALQHSNSEVLAITTVAGCVPVEQAVANMVRTLRANNVTGVPIFKGASKPLILNNHTRHNEKILFGNDGLGDHPTEFPTVRPDDYNGHQHEIPAAIALIDLFRKNRDLTLVCLGPLTNIALAIKLEPRFCEWPRKIVVMGGNIYGKGNISPNSTAEFNFSMDPEAAFIVINEMKCKITVIPWEAFLHESKVSTVDFHAHLKLDAPLARYFEMVTRRGRKTLSKVDRQYGYCDEVAMGVALDPDSLVLKEKVLQASVELHGALTRGQMAIDWMEGIFPETMSASIHRINSHVSFVLAYDVKVLDEMIFETIRRSEERRKRLELL</sequence>
<dbReference type="Gene3D" id="3.90.245.10">
    <property type="entry name" value="Ribonucleoside hydrolase-like"/>
    <property type="match status" value="1"/>
</dbReference>
<accession>A0A811K5C5</accession>
<dbReference type="EMBL" id="CAJFDH010000002">
    <property type="protein sequence ID" value="CAD5210552.1"/>
    <property type="molecule type" value="Genomic_DNA"/>
</dbReference>
<dbReference type="Pfam" id="PF01156">
    <property type="entry name" value="IU_nuc_hydro"/>
    <property type="match status" value="1"/>
</dbReference>
<protein>
    <recommendedName>
        <fullName evidence="2">Inosine/uridine-preferring nucleoside hydrolase domain-containing protein</fullName>
    </recommendedName>
</protein>
<name>A0A811K5C5_9BILA</name>
<dbReference type="Proteomes" id="UP000783686">
    <property type="component" value="Unassembled WGS sequence"/>
</dbReference>
<dbReference type="GO" id="GO:0016799">
    <property type="term" value="F:hydrolase activity, hydrolyzing N-glycosyl compounds"/>
    <property type="evidence" value="ECO:0007669"/>
    <property type="project" value="InterPro"/>
</dbReference>
<dbReference type="Proteomes" id="UP000614601">
    <property type="component" value="Unassembled WGS sequence"/>
</dbReference>
<gene>
    <name evidence="3" type="ORF">BOKJ2_LOCUS3251</name>
</gene>
<comment type="similarity">
    <text evidence="1">Belongs to the IUNH family.</text>
</comment>
<feature type="domain" description="Inosine/uridine-preferring nucleoside hydrolase" evidence="2">
    <location>
        <begin position="6"/>
        <end position="306"/>
    </location>
</feature>
<evidence type="ECO:0000313" key="4">
    <source>
        <dbReference type="Proteomes" id="UP000614601"/>
    </source>
</evidence>
<comment type="caution">
    <text evidence="3">The sequence shown here is derived from an EMBL/GenBank/DDBJ whole genome shotgun (WGS) entry which is preliminary data.</text>
</comment>
<evidence type="ECO:0000259" key="2">
    <source>
        <dbReference type="Pfam" id="PF01156"/>
    </source>
</evidence>
<dbReference type="EMBL" id="CAJFCW020000002">
    <property type="protein sequence ID" value="CAG9091589.1"/>
    <property type="molecule type" value="Genomic_DNA"/>
</dbReference>